<dbReference type="Pfam" id="PF00263">
    <property type="entry name" value="Secretin"/>
    <property type="match status" value="1"/>
</dbReference>
<dbReference type="GO" id="GO:0015627">
    <property type="term" value="C:type II protein secretion system complex"/>
    <property type="evidence" value="ECO:0007669"/>
    <property type="project" value="TreeGrafter"/>
</dbReference>
<dbReference type="InterPro" id="IPR001775">
    <property type="entry name" value="GspD/PilQ"/>
</dbReference>
<dbReference type="Proteomes" id="UP000004814">
    <property type="component" value="Unassembled WGS sequence"/>
</dbReference>
<evidence type="ECO:0000256" key="6">
    <source>
        <dbReference type="RuleBase" id="RU004003"/>
    </source>
</evidence>
<comment type="similarity">
    <text evidence="6">Belongs to the bacterial secretin family.</text>
</comment>
<dbReference type="SUPFAM" id="SSF54523">
    <property type="entry name" value="Pili subunits"/>
    <property type="match status" value="1"/>
</dbReference>
<feature type="compositionally biased region" description="Polar residues" evidence="8">
    <location>
        <begin position="859"/>
        <end position="871"/>
    </location>
</feature>
<dbReference type="SUPFAM" id="SSF48452">
    <property type="entry name" value="TPR-like"/>
    <property type="match status" value="1"/>
</dbReference>
<dbReference type="PATRIC" id="fig|396597.7.peg.1382"/>
<feature type="region of interest" description="Disordered" evidence="8">
    <location>
        <begin position="591"/>
        <end position="679"/>
    </location>
</feature>
<evidence type="ECO:0000256" key="8">
    <source>
        <dbReference type="SAM" id="MobiDB-lite"/>
    </source>
</evidence>
<comment type="subcellular location">
    <subcellularLocation>
        <location evidence="7">Cell outer membrane</location>
    </subcellularLocation>
    <subcellularLocation>
        <location evidence="1">Membrane</location>
    </subcellularLocation>
</comment>
<organism evidence="12 13">
    <name type="scientific">Burkholderia ambifaria MEX-5</name>
    <dbReference type="NCBI Taxonomy" id="396597"/>
    <lineage>
        <taxon>Bacteria</taxon>
        <taxon>Pseudomonadati</taxon>
        <taxon>Pseudomonadota</taxon>
        <taxon>Betaproteobacteria</taxon>
        <taxon>Burkholderiales</taxon>
        <taxon>Burkholderiaceae</taxon>
        <taxon>Burkholderia</taxon>
        <taxon>Burkholderia cepacia complex</taxon>
    </lineage>
</organism>
<evidence type="ECO:0000313" key="13">
    <source>
        <dbReference type="Proteomes" id="UP000004814"/>
    </source>
</evidence>
<evidence type="ECO:0000256" key="7">
    <source>
        <dbReference type="RuleBase" id="RU004004"/>
    </source>
</evidence>
<protein>
    <submittedName>
        <fullName evidence="12">Type II and III secretion system protein</fullName>
    </submittedName>
</protein>
<dbReference type="InterPro" id="IPR012902">
    <property type="entry name" value="N_methyl_site"/>
</dbReference>
<dbReference type="AlphaFoldDB" id="B1TE95"/>
<reference evidence="12 13" key="1">
    <citation type="submission" date="2008-03" db="EMBL/GenBank/DDBJ databases">
        <title>Sequencing of the draft genome and assembly of Burkholderia ambifaria MEX-5.</title>
        <authorList>
            <consortium name="US DOE Joint Genome Institute (JGI-PGF)"/>
            <person name="Copeland A."/>
            <person name="Lucas S."/>
            <person name="Lapidus A."/>
            <person name="Glavina del Rio T."/>
            <person name="Dalin E."/>
            <person name="Tice H."/>
            <person name="Bruce D."/>
            <person name="Goodwin L."/>
            <person name="Pitluck S."/>
            <person name="Larimer F."/>
            <person name="Land M.L."/>
            <person name="Hauser L."/>
            <person name="Tiedje J."/>
            <person name="Richardson P."/>
        </authorList>
    </citation>
    <scope>NUCLEOTIDE SEQUENCE [LARGE SCALE GENOMIC DNA]</scope>
    <source>
        <strain evidence="12 13">MEX-5</strain>
    </source>
</reference>
<dbReference type="InterPro" id="IPR004846">
    <property type="entry name" value="T2SS/T3SS_dom"/>
</dbReference>
<dbReference type="PRINTS" id="PR01032">
    <property type="entry name" value="PHAGEIV"/>
</dbReference>
<dbReference type="Gene3D" id="3.55.50.30">
    <property type="match status" value="1"/>
</dbReference>
<dbReference type="Gene3D" id="3.30.700.10">
    <property type="entry name" value="Glycoprotein, Type 4 Pilin"/>
    <property type="match status" value="1"/>
</dbReference>
<dbReference type="Gene3D" id="1.25.40.10">
    <property type="entry name" value="Tetratricopeptide repeat domain"/>
    <property type="match status" value="1"/>
</dbReference>
<proteinExistence type="inferred from homology"/>
<dbReference type="InterPro" id="IPR038591">
    <property type="entry name" value="NolW-like_sf"/>
</dbReference>
<feature type="chain" id="PRO_5002769519" evidence="10">
    <location>
        <begin position="32"/>
        <end position="895"/>
    </location>
</feature>
<dbReference type="GO" id="GO:0009306">
    <property type="term" value="P:protein secretion"/>
    <property type="evidence" value="ECO:0007669"/>
    <property type="project" value="InterPro"/>
</dbReference>
<dbReference type="NCBIfam" id="TIGR02532">
    <property type="entry name" value="IV_pilin_GFxxxE"/>
    <property type="match status" value="1"/>
</dbReference>
<dbReference type="PROSITE" id="PS00409">
    <property type="entry name" value="PROKAR_NTER_METHYL"/>
    <property type="match status" value="1"/>
</dbReference>
<dbReference type="InterPro" id="IPR005644">
    <property type="entry name" value="NolW-like"/>
</dbReference>
<accession>B1TE95</accession>
<dbReference type="SMART" id="SM00965">
    <property type="entry name" value="STN"/>
    <property type="match status" value="1"/>
</dbReference>
<dbReference type="InterPro" id="IPR045584">
    <property type="entry name" value="Pilin-like"/>
</dbReference>
<evidence type="ECO:0000256" key="5">
    <source>
        <dbReference type="ARBA" id="ARBA00023237"/>
    </source>
</evidence>
<evidence type="ECO:0000256" key="9">
    <source>
        <dbReference type="SAM" id="Phobius"/>
    </source>
</evidence>
<dbReference type="PANTHER" id="PTHR30332:SF17">
    <property type="entry name" value="TYPE IV PILIATION SYSTEM PROTEIN DR_0774-RELATED"/>
    <property type="match status" value="1"/>
</dbReference>
<feature type="signal peptide" evidence="10">
    <location>
        <begin position="1"/>
        <end position="31"/>
    </location>
</feature>
<dbReference type="InterPro" id="IPR011990">
    <property type="entry name" value="TPR-like_helical_dom_sf"/>
</dbReference>
<name>B1TE95_9BURK</name>
<evidence type="ECO:0000256" key="2">
    <source>
        <dbReference type="ARBA" id="ARBA00022448"/>
    </source>
</evidence>
<dbReference type="InterPro" id="IPR011662">
    <property type="entry name" value="Secretin/TonB_short_N"/>
</dbReference>
<dbReference type="Gene3D" id="3.30.1370.120">
    <property type="match status" value="1"/>
</dbReference>
<keyword evidence="9" id="KW-1133">Transmembrane helix</keyword>
<dbReference type="Pfam" id="PF07963">
    <property type="entry name" value="N_methyl"/>
    <property type="match status" value="1"/>
</dbReference>
<dbReference type="PANTHER" id="PTHR30332">
    <property type="entry name" value="PROBABLE GENERAL SECRETION PATHWAY PROTEIN D"/>
    <property type="match status" value="1"/>
</dbReference>
<evidence type="ECO:0000256" key="3">
    <source>
        <dbReference type="ARBA" id="ARBA00022729"/>
    </source>
</evidence>
<comment type="caution">
    <text evidence="12">The sequence shown here is derived from an EMBL/GenBank/DDBJ whole genome shotgun (WGS) entry which is preliminary data.</text>
</comment>
<keyword evidence="3 10" id="KW-0732">Signal</keyword>
<dbReference type="Pfam" id="PF03958">
    <property type="entry name" value="Secretin_N"/>
    <property type="match status" value="1"/>
</dbReference>
<feature type="transmembrane region" description="Helical" evidence="9">
    <location>
        <begin position="744"/>
        <end position="765"/>
    </location>
</feature>
<keyword evidence="4 9" id="KW-0472">Membrane</keyword>
<dbReference type="EMBL" id="ABLK01000329">
    <property type="protein sequence ID" value="EDT38111.1"/>
    <property type="molecule type" value="Genomic_DNA"/>
</dbReference>
<keyword evidence="9" id="KW-0812">Transmembrane</keyword>
<feature type="domain" description="Secretin/TonB short N-terminal" evidence="11">
    <location>
        <begin position="211"/>
        <end position="262"/>
    </location>
</feature>
<keyword evidence="5" id="KW-0998">Cell outer membrane</keyword>
<evidence type="ECO:0000259" key="11">
    <source>
        <dbReference type="SMART" id="SM00965"/>
    </source>
</evidence>
<feature type="region of interest" description="Disordered" evidence="8">
    <location>
        <begin position="857"/>
        <end position="876"/>
    </location>
</feature>
<dbReference type="GO" id="GO:0009279">
    <property type="term" value="C:cell outer membrane"/>
    <property type="evidence" value="ECO:0007669"/>
    <property type="project" value="UniProtKB-SubCell"/>
</dbReference>
<keyword evidence="2 7" id="KW-0813">Transport</keyword>
<dbReference type="PRINTS" id="PR00811">
    <property type="entry name" value="BCTERIALGSPD"/>
</dbReference>
<gene>
    <name evidence="12" type="ORF">BamMEX5DRAFT_6111</name>
</gene>
<sequence>MNPNQPVPNIIMKRTVGLMLLIAALAQTGCASSPISAAPAGATPAERLGALQQQKEAAPDDIALSSAVEFSRQEYVRAELKEADRQLAQGDHAAAIDHLDNVLDEDPGNLKASQTLEQVKRRQQMAVDLARAQRIGVEKPQEALEIARRILAEQPNHADAKRLRDRLLRQSQASRAVRPQLSDALRKPVSLNFRQQPLADIFDVISRVSGVNFVFDRDVDTGQAATLFAERTTAEDAINLLLRTNQLERKVLDRHTLLVYPSQPEKARNYTEFAIRTFFLSHADAKSVMAALRQMIKPKDVYVDERVNAIVMRDTPETIQVAERVVMGLDIPQSEVTLDVQVLEVNMNDSLDLGVQYPGKVQFSALGGAEGAALTLGDLLRMNRDRIGVSSESGGLALAIDMLQKRGKTKTLANPKIRVRNLEKASIKIGERVPIVTTTNANGVVTESVSYQDVGLMLKVEPRISLNEEVSVKVNMEVSSILSKETTKTGLVAYSLGTRNAETLMTAKNGETQILAGLVKRNESDSIAGLPGISGLPVLGRLFGSNSRSNERSEIVLLITPHIERNLDLPLSAVTTFLSGTESRVTTEALTLESAQAVPAGRSSDGPDLDAPIEPSTPANPDVAAKPETAEAAEAATEAETQTSDDAKRNDAANAPAARGVGGAGMMRTRADAARQPAAAVNAPHAASASTAAAGRSPIGTLHAFVDRVAGARAPVPLPYARAGAAAACGRRRMNVRRRARARGFTLIELMVAMSLLALLATVALPLTDLVKRRAAEAELRRALVVIRSALDAYKEAAADGRIERSVDASGYPPDLRALVDGVEDKQSPDGARLYFLRKIPADPMCECDGRAPEDTWETRSYASDPDSFSSGDDVFDIRSTSRKEGLDGVPYYRW</sequence>
<dbReference type="InterPro" id="IPR050810">
    <property type="entry name" value="Bact_Secretion_Sys_Channel"/>
</dbReference>
<evidence type="ECO:0000256" key="1">
    <source>
        <dbReference type="ARBA" id="ARBA00004370"/>
    </source>
</evidence>
<evidence type="ECO:0000313" key="12">
    <source>
        <dbReference type="EMBL" id="EDT38111.1"/>
    </source>
</evidence>
<evidence type="ECO:0000256" key="4">
    <source>
        <dbReference type="ARBA" id="ARBA00023136"/>
    </source>
</evidence>
<evidence type="ECO:0000256" key="10">
    <source>
        <dbReference type="SAM" id="SignalP"/>
    </source>
</evidence>
<feature type="compositionally biased region" description="Low complexity" evidence="8">
    <location>
        <begin position="630"/>
        <end position="641"/>
    </location>
</feature>